<keyword evidence="3" id="KW-1185">Reference proteome</keyword>
<evidence type="ECO:0008006" key="4">
    <source>
        <dbReference type="Google" id="ProtNLM"/>
    </source>
</evidence>
<dbReference type="Proteomes" id="UP001642540">
    <property type="component" value="Unassembled WGS sequence"/>
</dbReference>
<feature type="transmembrane region" description="Helical" evidence="1">
    <location>
        <begin position="21"/>
        <end position="43"/>
    </location>
</feature>
<dbReference type="EMBL" id="CAXLJM020000085">
    <property type="protein sequence ID" value="CAL8130835.1"/>
    <property type="molecule type" value="Genomic_DNA"/>
</dbReference>
<sequence length="403" mass="46283">MESIKDTKRDEHKGSTHYKDLGTTFTILVGLVLLLCCLVVSILKQLKEEVCNFYNGIFQMDMALKRLFKNEDENREQLLTAAMNTKECKMWANVLALASFCTLFPPIVMFLFMFHPCDPMHRILVDLMEIKVTVSSPRAIILASFYGWGVFAICCTFVSFIYAVALTIASSTLWLNALMPTGKVAGREADFQTQIMGPIEFSTIRRIYRCHQLLCVYQNAIVAKIRIAVHFLILHTTVILAACGVARNEDYILEMISKCRLQAYVDTFENIQRLKLRLAEKFPHHEIAMSKQPFDEMYENWEVIYVPISAIILLRRSHSLFQSGLVHWWNSWAFRVSSWNITVAAARNDDLKAVSLQGNIQVLFYLYLGMIGVTIIIFSFEISRLLIAFITPICETFFKMSKI</sequence>
<comment type="caution">
    <text evidence="2">The sequence shown here is derived from an EMBL/GenBank/DDBJ whole genome shotgun (WGS) entry which is preliminary data.</text>
</comment>
<keyword evidence="1" id="KW-0812">Transmembrane</keyword>
<feature type="transmembrane region" description="Helical" evidence="1">
    <location>
        <begin position="227"/>
        <end position="246"/>
    </location>
</feature>
<keyword evidence="1" id="KW-1133">Transmembrane helix</keyword>
<evidence type="ECO:0000313" key="3">
    <source>
        <dbReference type="Proteomes" id="UP001642540"/>
    </source>
</evidence>
<feature type="transmembrane region" description="Helical" evidence="1">
    <location>
        <begin position="145"/>
        <end position="169"/>
    </location>
</feature>
<accession>A0ABP1RMG5</accession>
<evidence type="ECO:0000313" key="2">
    <source>
        <dbReference type="EMBL" id="CAL8130835.1"/>
    </source>
</evidence>
<feature type="transmembrane region" description="Helical" evidence="1">
    <location>
        <begin position="362"/>
        <end position="380"/>
    </location>
</feature>
<evidence type="ECO:0000256" key="1">
    <source>
        <dbReference type="SAM" id="Phobius"/>
    </source>
</evidence>
<name>A0ABP1RMG5_9HEXA</name>
<gene>
    <name evidence="2" type="ORF">ODALV1_LOCUS23907</name>
</gene>
<proteinExistence type="predicted"/>
<organism evidence="2 3">
    <name type="scientific">Orchesella dallaii</name>
    <dbReference type="NCBI Taxonomy" id="48710"/>
    <lineage>
        <taxon>Eukaryota</taxon>
        <taxon>Metazoa</taxon>
        <taxon>Ecdysozoa</taxon>
        <taxon>Arthropoda</taxon>
        <taxon>Hexapoda</taxon>
        <taxon>Collembola</taxon>
        <taxon>Entomobryomorpha</taxon>
        <taxon>Entomobryoidea</taxon>
        <taxon>Orchesellidae</taxon>
        <taxon>Orchesellinae</taxon>
        <taxon>Orchesella</taxon>
    </lineage>
</organism>
<protein>
    <recommendedName>
        <fullName evidence="4">Odorant receptor</fullName>
    </recommendedName>
</protein>
<keyword evidence="1" id="KW-0472">Membrane</keyword>
<reference evidence="2 3" key="1">
    <citation type="submission" date="2024-08" db="EMBL/GenBank/DDBJ databases">
        <authorList>
            <person name="Cucini C."/>
            <person name="Frati F."/>
        </authorList>
    </citation>
    <scope>NUCLEOTIDE SEQUENCE [LARGE SCALE GENOMIC DNA]</scope>
</reference>
<feature type="transmembrane region" description="Helical" evidence="1">
    <location>
        <begin position="90"/>
        <end position="114"/>
    </location>
</feature>